<keyword evidence="1" id="KW-0217">Developmental protein</keyword>
<proteinExistence type="predicted"/>
<evidence type="ECO:0000256" key="2">
    <source>
        <dbReference type="ARBA" id="ARBA00022536"/>
    </source>
</evidence>
<accession>A0A454XQV9</accession>
<protein>
    <submittedName>
        <fullName evidence="5">DSL domain-containing protein</fullName>
    </submittedName>
</protein>
<keyword evidence="6" id="KW-1185">Reference proteome</keyword>
<dbReference type="AlphaFoldDB" id="A0A454XQV9"/>
<reference evidence="5" key="2">
    <citation type="submission" date="2022-06" db="UniProtKB">
        <authorList>
            <consortium name="EnsemblMetazoa"/>
        </authorList>
    </citation>
    <scope>IDENTIFICATION</scope>
    <source>
        <strain evidence="5">PS312</strain>
    </source>
</reference>
<name>A0A454XQV9_PRIPA</name>
<dbReference type="Proteomes" id="UP000005239">
    <property type="component" value="Unassembled WGS sequence"/>
</dbReference>
<dbReference type="EnsemblMetazoa" id="PPA40432.1">
    <property type="protein sequence ID" value="PPA40432.1"/>
    <property type="gene ID" value="WBGene00278801"/>
</dbReference>
<evidence type="ECO:0000256" key="1">
    <source>
        <dbReference type="ARBA" id="ARBA00022473"/>
    </source>
</evidence>
<gene>
    <name evidence="5" type="primary">WBGene00278801</name>
</gene>
<dbReference type="SMART" id="SM00051">
    <property type="entry name" value="DSL"/>
    <property type="match status" value="1"/>
</dbReference>
<organism evidence="5 6">
    <name type="scientific">Pristionchus pacificus</name>
    <name type="common">Parasitic nematode worm</name>
    <dbReference type="NCBI Taxonomy" id="54126"/>
    <lineage>
        <taxon>Eukaryota</taxon>
        <taxon>Metazoa</taxon>
        <taxon>Ecdysozoa</taxon>
        <taxon>Nematoda</taxon>
        <taxon>Chromadorea</taxon>
        <taxon>Rhabditida</taxon>
        <taxon>Rhabditina</taxon>
        <taxon>Diplogasteromorpha</taxon>
        <taxon>Diplogasteroidea</taxon>
        <taxon>Neodiplogasteridae</taxon>
        <taxon>Pristionchus</taxon>
    </lineage>
</organism>
<evidence type="ECO:0000256" key="3">
    <source>
        <dbReference type="ARBA" id="ARBA00022737"/>
    </source>
</evidence>
<evidence type="ECO:0000313" key="6">
    <source>
        <dbReference type="Proteomes" id="UP000005239"/>
    </source>
</evidence>
<dbReference type="Pfam" id="PF01414">
    <property type="entry name" value="DSL"/>
    <property type="match status" value="1"/>
</dbReference>
<keyword evidence="3" id="KW-0677">Repeat</keyword>
<dbReference type="GO" id="GO:0007154">
    <property type="term" value="P:cell communication"/>
    <property type="evidence" value="ECO:0007669"/>
    <property type="project" value="InterPro"/>
</dbReference>
<reference evidence="6" key="1">
    <citation type="journal article" date="2008" name="Nat. Genet.">
        <title>The Pristionchus pacificus genome provides a unique perspective on nematode lifestyle and parasitism.</title>
        <authorList>
            <person name="Dieterich C."/>
            <person name="Clifton S.W."/>
            <person name="Schuster L.N."/>
            <person name="Chinwalla A."/>
            <person name="Delehaunty K."/>
            <person name="Dinkelacker I."/>
            <person name="Fulton L."/>
            <person name="Fulton R."/>
            <person name="Godfrey J."/>
            <person name="Minx P."/>
            <person name="Mitreva M."/>
            <person name="Roeseler W."/>
            <person name="Tian H."/>
            <person name="Witte H."/>
            <person name="Yang S.P."/>
            <person name="Wilson R.K."/>
            <person name="Sommer R.J."/>
        </authorList>
    </citation>
    <scope>NUCLEOTIDE SEQUENCE [LARGE SCALE GENOMIC DNA]</scope>
    <source>
        <strain evidence="6">PS312</strain>
    </source>
</reference>
<keyword evidence="4" id="KW-1015">Disulfide bond</keyword>
<evidence type="ECO:0000256" key="4">
    <source>
        <dbReference type="ARBA" id="ARBA00023157"/>
    </source>
</evidence>
<dbReference type="InterPro" id="IPR001774">
    <property type="entry name" value="DSL"/>
</dbReference>
<keyword evidence="2" id="KW-0245">EGF-like domain</keyword>
<sequence length="305" mass="33078">MPGSAALALLLTSLVFSTVSARFFTLRLSLPSSYDHSSFSLCINQIGSSECSLFSSTQIPLDGSTIEMEFVSNTTRSSIQQHISFTSSIISSNFSNPLRHHSSHRLSINQVKILRIAPGLSVNASLHCQHNYFGAACSIRCVSTDRINCDRSGRPSCANGWTGEGCATRISSTVVSSIVPSTTVTPSATSSSEVVIVETRPLPDHTQLLIVLCMVLTVMTCVVVLYSMYQMSSVVSTRAAPDRLTTHLTTLDSTMENDDSSELFKAACNHVQSMQDLMVRSDSDSVLDSSFVSALDEKTYVEMYP</sequence>
<dbReference type="Gene3D" id="2.10.25.140">
    <property type="match status" value="1"/>
</dbReference>
<accession>A0A8R1UTW3</accession>
<evidence type="ECO:0000313" key="5">
    <source>
        <dbReference type="EnsemblMetazoa" id="PPA40432.1"/>
    </source>
</evidence>
<dbReference type="GO" id="GO:0016020">
    <property type="term" value="C:membrane"/>
    <property type="evidence" value="ECO:0007669"/>
    <property type="project" value="InterPro"/>
</dbReference>